<dbReference type="EMBL" id="QPMM01000019">
    <property type="protein sequence ID" value="RFS18827.1"/>
    <property type="molecule type" value="Genomic_DNA"/>
</dbReference>
<keyword evidence="1" id="KW-0732">Signal</keyword>
<feature type="chain" id="PRO_5017674886" description="YD repeat-containing protein" evidence="1">
    <location>
        <begin position="19"/>
        <end position="269"/>
    </location>
</feature>
<organism evidence="2 3">
    <name type="scientific">Chitinophaga silvatica</name>
    <dbReference type="NCBI Taxonomy" id="2282649"/>
    <lineage>
        <taxon>Bacteria</taxon>
        <taxon>Pseudomonadati</taxon>
        <taxon>Bacteroidota</taxon>
        <taxon>Chitinophagia</taxon>
        <taxon>Chitinophagales</taxon>
        <taxon>Chitinophagaceae</taxon>
        <taxon>Chitinophaga</taxon>
    </lineage>
</organism>
<feature type="signal peptide" evidence="1">
    <location>
        <begin position="1"/>
        <end position="18"/>
    </location>
</feature>
<proteinExistence type="predicted"/>
<protein>
    <recommendedName>
        <fullName evidence="4">YD repeat-containing protein</fullName>
    </recommendedName>
</protein>
<sequence length="269" mass="29604">MRYCTLFLLLCLSTKSIAQSTKLPQVPVARPLPPNETALFKVVDRPLGNYTGTVPVSFPLTSLHAGPMSIDLSLNYNCTGGVRVEEVASAVGLGFSLSNGAGVITQQVRDLPDDQGYGMINSPYTVTPSTWLCGDLAMANVKDQSFLDLEPDEYYYNVKGKSGKFILKEDGTIAFCDNNGFSLSYVWNSSPKSIKQWILTDDEGNKFYFGQNKAGTINYKLINTSTYSDGINSKMAMSSVSWYLTEAYDMNEENKFTYTYVQGSSGIQT</sequence>
<evidence type="ECO:0000313" key="2">
    <source>
        <dbReference type="EMBL" id="RFS18827.1"/>
    </source>
</evidence>
<dbReference type="RefSeq" id="WP_147323549.1">
    <property type="nucleotide sequence ID" value="NZ_QPMM01000019.1"/>
</dbReference>
<evidence type="ECO:0000256" key="1">
    <source>
        <dbReference type="SAM" id="SignalP"/>
    </source>
</evidence>
<gene>
    <name evidence="2" type="ORF">DVR12_26890</name>
</gene>
<dbReference type="Proteomes" id="UP000260644">
    <property type="component" value="Unassembled WGS sequence"/>
</dbReference>
<evidence type="ECO:0008006" key="4">
    <source>
        <dbReference type="Google" id="ProtNLM"/>
    </source>
</evidence>
<keyword evidence="3" id="KW-1185">Reference proteome</keyword>
<evidence type="ECO:0000313" key="3">
    <source>
        <dbReference type="Proteomes" id="UP000260644"/>
    </source>
</evidence>
<feature type="non-terminal residue" evidence="2">
    <location>
        <position position="269"/>
    </location>
</feature>
<dbReference type="OrthoDB" id="680656at2"/>
<dbReference type="AlphaFoldDB" id="A0A3E1Y2U4"/>
<comment type="caution">
    <text evidence="2">The sequence shown here is derived from an EMBL/GenBank/DDBJ whole genome shotgun (WGS) entry which is preliminary data.</text>
</comment>
<reference evidence="2 3" key="1">
    <citation type="submission" date="2018-07" db="EMBL/GenBank/DDBJ databases">
        <title>Chitinophaga K2CV101002-2 sp. nov., isolated from a monsoon evergreen broad-leaved forest soil.</title>
        <authorList>
            <person name="Lv Y."/>
        </authorList>
    </citation>
    <scope>NUCLEOTIDE SEQUENCE [LARGE SCALE GENOMIC DNA]</scope>
    <source>
        <strain evidence="2 3">GDMCC 1.1288</strain>
    </source>
</reference>
<accession>A0A3E1Y2U4</accession>
<name>A0A3E1Y2U4_9BACT</name>